<sequence>MIMTRVPLFLGALLLFTILNADAQETCLTPDSTYGYCIDIFRCDPLIRLVRASSQNPYLANYIRSSLCHRNDERYIVCCPLGGARVAPATSPPTLPPTTTTTTTTEPSTTTQKEVVLGELVLKPPECGFSNVSGLRIVGGEPAKLGQFPWMAVLGYRNQQNPDLPKWLCGGSLISKRHILTAGHCVQGHEESLYIVRLGDLDLYDDADGASPVNVPIVNMKVHEGYDPNQHTNDIAILTLEYEPKAPLVWPICLPVEEPLRSSKFVKDYPFVAGWGTVSYRGPESSRLQTVLLPVVENEACARALGQFKTVIDDRVMCVGYPQGGRDSCQGDSGGPLMKGIAESKNQRYFQIGIVSYGYRCAQAGYPAVYTRVTAFIDWIVQNLK</sequence>
<evidence type="ECO:0000256" key="2">
    <source>
        <dbReference type="ARBA" id="ARBA00022525"/>
    </source>
</evidence>
<proteinExistence type="evidence at transcript level"/>
<evidence type="ECO:0000313" key="14">
    <source>
        <dbReference type="EMBL" id="QFZ95600.1"/>
    </source>
</evidence>
<evidence type="ECO:0000256" key="3">
    <source>
        <dbReference type="ARBA" id="ARBA00022670"/>
    </source>
</evidence>
<evidence type="ECO:0000256" key="11">
    <source>
        <dbReference type="SAM" id="MobiDB-lite"/>
    </source>
</evidence>
<name>A0A5Q0MV09_9COLE</name>
<evidence type="ECO:0000256" key="9">
    <source>
        <dbReference type="RuleBase" id="RU363034"/>
    </source>
</evidence>
<evidence type="ECO:0000256" key="7">
    <source>
        <dbReference type="ARBA" id="ARBA00023157"/>
    </source>
</evidence>
<evidence type="ECO:0000259" key="12">
    <source>
        <dbReference type="PROSITE" id="PS50240"/>
    </source>
</evidence>
<evidence type="ECO:0000256" key="1">
    <source>
        <dbReference type="ARBA" id="ARBA00004613"/>
    </source>
</evidence>
<dbReference type="AlphaFoldDB" id="A0A5Q0MV09"/>
<feature type="domain" description="Peptidase S1" evidence="12">
    <location>
        <begin position="137"/>
        <end position="385"/>
    </location>
</feature>
<dbReference type="PROSITE" id="PS50240">
    <property type="entry name" value="TRYPSIN_DOM"/>
    <property type="match status" value="1"/>
</dbReference>
<dbReference type="FunFam" id="2.40.10.10:FF:000015">
    <property type="entry name" value="Atrial natriuretic peptide-converting enzyme"/>
    <property type="match status" value="1"/>
</dbReference>
<dbReference type="InterPro" id="IPR038565">
    <property type="entry name" value="CLIP_sf"/>
</dbReference>
<dbReference type="SMART" id="SM00020">
    <property type="entry name" value="Tryp_SPc"/>
    <property type="match status" value="1"/>
</dbReference>
<accession>A0A5Q0MV09</accession>
<dbReference type="PROSITE" id="PS00134">
    <property type="entry name" value="TRYPSIN_HIS"/>
    <property type="match status" value="1"/>
</dbReference>
<keyword evidence="6 9" id="KW-0720">Serine protease</keyword>
<evidence type="ECO:0000256" key="10">
    <source>
        <dbReference type="RuleBase" id="RU366078"/>
    </source>
</evidence>
<dbReference type="PROSITE" id="PS00135">
    <property type="entry name" value="TRYPSIN_SER"/>
    <property type="match status" value="1"/>
</dbReference>
<feature type="chain" id="PRO_5024469011" description="CLIP domain-containing serine protease" evidence="10">
    <location>
        <begin position="24"/>
        <end position="385"/>
    </location>
</feature>
<dbReference type="EC" id="3.4.21.-" evidence="9"/>
<dbReference type="InterPro" id="IPR009003">
    <property type="entry name" value="Peptidase_S1_PA"/>
</dbReference>
<comment type="subcellular location">
    <subcellularLocation>
        <location evidence="1 10">Secreted</location>
    </subcellularLocation>
</comment>
<dbReference type="SUPFAM" id="SSF50494">
    <property type="entry name" value="Trypsin-like serine proteases"/>
    <property type="match status" value="1"/>
</dbReference>
<keyword evidence="4 10" id="KW-0732">Signal</keyword>
<dbReference type="CDD" id="cd00190">
    <property type="entry name" value="Tryp_SPc"/>
    <property type="match status" value="1"/>
</dbReference>
<dbReference type="InterPro" id="IPR043504">
    <property type="entry name" value="Peptidase_S1_PA_chymotrypsin"/>
</dbReference>
<feature type="signal peptide" evidence="10">
    <location>
        <begin position="1"/>
        <end position="23"/>
    </location>
</feature>
<dbReference type="PROSITE" id="PS51888">
    <property type="entry name" value="CLIP"/>
    <property type="match status" value="1"/>
</dbReference>
<reference evidence="14" key="1">
    <citation type="submission" date="2018-10" db="EMBL/GenBank/DDBJ databases">
        <title>Cloning and sequence analysis of serine protease 4 gene in Lasioderma serricorne (Fabricius).</title>
        <authorList>
            <person name="Yang W.-j."/>
            <person name="Chen C.-x."/>
            <person name="Xu K.-k."/>
            <person name="Yang H."/>
            <person name="Li C."/>
        </authorList>
    </citation>
    <scope>NUCLEOTIDE SEQUENCE</scope>
</reference>
<dbReference type="InterPro" id="IPR033116">
    <property type="entry name" value="TRYPSIN_SER"/>
</dbReference>
<dbReference type="PANTHER" id="PTHR24252:SF7">
    <property type="entry name" value="HYALIN"/>
    <property type="match status" value="1"/>
</dbReference>
<dbReference type="Pfam" id="PF12032">
    <property type="entry name" value="CLIP"/>
    <property type="match status" value="1"/>
</dbReference>
<feature type="compositionally biased region" description="Low complexity" evidence="11">
    <location>
        <begin position="97"/>
        <end position="111"/>
    </location>
</feature>
<dbReference type="GO" id="GO:0005576">
    <property type="term" value="C:extracellular region"/>
    <property type="evidence" value="ECO:0007669"/>
    <property type="project" value="UniProtKB-SubCell"/>
</dbReference>
<comment type="similarity">
    <text evidence="8 10">Belongs to the peptidase S1 family. CLIP subfamily.</text>
</comment>
<evidence type="ECO:0000256" key="6">
    <source>
        <dbReference type="ARBA" id="ARBA00022825"/>
    </source>
</evidence>
<dbReference type="InterPro" id="IPR001314">
    <property type="entry name" value="Peptidase_S1A"/>
</dbReference>
<dbReference type="Gene3D" id="2.40.10.10">
    <property type="entry name" value="Trypsin-like serine proteases"/>
    <property type="match status" value="3"/>
</dbReference>
<dbReference type="PANTHER" id="PTHR24252">
    <property type="entry name" value="ACROSIN-RELATED"/>
    <property type="match status" value="1"/>
</dbReference>
<dbReference type="Pfam" id="PF00089">
    <property type="entry name" value="Trypsin"/>
    <property type="match status" value="1"/>
</dbReference>
<evidence type="ECO:0000259" key="13">
    <source>
        <dbReference type="PROSITE" id="PS51888"/>
    </source>
</evidence>
<evidence type="ECO:0000256" key="4">
    <source>
        <dbReference type="ARBA" id="ARBA00022729"/>
    </source>
</evidence>
<evidence type="ECO:0000256" key="5">
    <source>
        <dbReference type="ARBA" id="ARBA00022801"/>
    </source>
</evidence>
<feature type="region of interest" description="Disordered" evidence="11">
    <location>
        <begin position="89"/>
        <end position="111"/>
    </location>
</feature>
<dbReference type="InterPro" id="IPR001254">
    <property type="entry name" value="Trypsin_dom"/>
</dbReference>
<dbReference type="InterPro" id="IPR018114">
    <property type="entry name" value="TRYPSIN_HIS"/>
</dbReference>
<dbReference type="Gene3D" id="3.30.1640.30">
    <property type="match status" value="1"/>
</dbReference>
<dbReference type="GO" id="GO:0006508">
    <property type="term" value="P:proteolysis"/>
    <property type="evidence" value="ECO:0007669"/>
    <property type="project" value="UniProtKB-KW"/>
</dbReference>
<dbReference type="PRINTS" id="PR00722">
    <property type="entry name" value="CHYMOTRYPSIN"/>
</dbReference>
<keyword evidence="2 10" id="KW-0964">Secreted</keyword>
<feature type="domain" description="Clip" evidence="13">
    <location>
        <begin position="26"/>
        <end position="79"/>
    </location>
</feature>
<dbReference type="InterPro" id="IPR022700">
    <property type="entry name" value="CLIP"/>
</dbReference>
<organism evidence="14">
    <name type="scientific">Lasioderma serricorne</name>
    <name type="common">cigarette beetle</name>
    <dbReference type="NCBI Taxonomy" id="295660"/>
    <lineage>
        <taxon>Eukaryota</taxon>
        <taxon>Metazoa</taxon>
        <taxon>Ecdysozoa</taxon>
        <taxon>Arthropoda</taxon>
        <taxon>Hexapoda</taxon>
        <taxon>Insecta</taxon>
        <taxon>Pterygota</taxon>
        <taxon>Neoptera</taxon>
        <taxon>Endopterygota</taxon>
        <taxon>Coleoptera</taxon>
        <taxon>Polyphaga</taxon>
        <taxon>Bostrichiformia</taxon>
        <taxon>Ptinidae</taxon>
        <taxon>Xyletininae</taxon>
        <taxon>Lasioderma</taxon>
    </lineage>
</organism>
<keyword evidence="3 9" id="KW-0645">Protease</keyword>
<comment type="domain">
    <text evidence="10">The clip domain consists of 35-55 residues which are 'knitted' together usually by 3 conserved disulfide bonds forming a clip-like compact structure.</text>
</comment>
<keyword evidence="5 9" id="KW-0378">Hydrolase</keyword>
<dbReference type="EMBL" id="MK015720">
    <property type="protein sequence ID" value="QFZ95600.1"/>
    <property type="molecule type" value="mRNA"/>
</dbReference>
<protein>
    <recommendedName>
        <fullName evidence="10">CLIP domain-containing serine protease</fullName>
        <ecNumber evidence="9">3.4.21.-</ecNumber>
    </recommendedName>
</protein>
<dbReference type="SMART" id="SM00680">
    <property type="entry name" value="CLIP"/>
    <property type="match status" value="1"/>
</dbReference>
<keyword evidence="7" id="KW-1015">Disulfide bond</keyword>
<dbReference type="GO" id="GO:0004252">
    <property type="term" value="F:serine-type endopeptidase activity"/>
    <property type="evidence" value="ECO:0007669"/>
    <property type="project" value="UniProtKB-UniRule"/>
</dbReference>
<evidence type="ECO:0000256" key="8">
    <source>
        <dbReference type="ARBA" id="ARBA00024195"/>
    </source>
</evidence>